<dbReference type="GO" id="GO:0006508">
    <property type="term" value="P:proteolysis"/>
    <property type="evidence" value="ECO:0007669"/>
    <property type="project" value="UniProtKB-KW"/>
</dbReference>
<proteinExistence type="predicted"/>
<evidence type="ECO:0000313" key="6">
    <source>
        <dbReference type="Proteomes" id="UP000676336"/>
    </source>
</evidence>
<organism evidence="5 6">
    <name type="scientific">Rotaria magnacalcarata</name>
    <dbReference type="NCBI Taxonomy" id="392030"/>
    <lineage>
        <taxon>Eukaryota</taxon>
        <taxon>Metazoa</taxon>
        <taxon>Spiralia</taxon>
        <taxon>Gnathifera</taxon>
        <taxon>Rotifera</taxon>
        <taxon>Eurotatoria</taxon>
        <taxon>Bdelloidea</taxon>
        <taxon>Philodinida</taxon>
        <taxon>Philodinidae</taxon>
        <taxon>Rotaria</taxon>
    </lineage>
</organism>
<protein>
    <recommendedName>
        <fullName evidence="4">UBP34/UBP24/USP9X/USP9Y-like ARM repeat region domain-containing protein</fullName>
    </recommendedName>
</protein>
<dbReference type="AlphaFoldDB" id="A0A8S3IFL2"/>
<dbReference type="EMBL" id="CAJOBI010329841">
    <property type="protein sequence ID" value="CAF5196833.1"/>
    <property type="molecule type" value="Genomic_DNA"/>
</dbReference>
<gene>
    <name evidence="5" type="ORF">SMN809_LOCUS74295</name>
</gene>
<evidence type="ECO:0000256" key="1">
    <source>
        <dbReference type="ARBA" id="ARBA00022670"/>
    </source>
</evidence>
<sequence length="224" mass="26562">MDTRESKKILRFIIKEQALSRTDLDKIWNSSYGKHEAIEKNVHDLLAKLAWDFSPEQLEHLFDCFRESWTKASKKQQEKLLELIRRLAEDDKEGLMANKVLELLWNIAHDQHLPNEIIDQALSAHLKILDYSCLQEKEKTKLLWLDKFMDEVKHHRGHVIISLKQLKEICMQFHEGVFAQNIPRMPGPQNRTGVIDILEKKYELTRVVTENLCHYMENARKHKE</sequence>
<dbReference type="GO" id="GO:0008233">
    <property type="term" value="F:peptidase activity"/>
    <property type="evidence" value="ECO:0007669"/>
    <property type="project" value="UniProtKB-KW"/>
</dbReference>
<evidence type="ECO:0000313" key="5">
    <source>
        <dbReference type="EMBL" id="CAF5196833.1"/>
    </source>
</evidence>
<dbReference type="Proteomes" id="UP000676336">
    <property type="component" value="Unassembled WGS sequence"/>
</dbReference>
<reference evidence="5" key="1">
    <citation type="submission" date="2021-02" db="EMBL/GenBank/DDBJ databases">
        <authorList>
            <person name="Nowell W R."/>
        </authorList>
    </citation>
    <scope>NUCLEOTIDE SEQUENCE</scope>
</reference>
<keyword evidence="1" id="KW-0645">Protease</keyword>
<evidence type="ECO:0000256" key="3">
    <source>
        <dbReference type="ARBA" id="ARBA00022801"/>
    </source>
</evidence>
<evidence type="ECO:0000256" key="2">
    <source>
        <dbReference type="ARBA" id="ARBA00022786"/>
    </source>
</evidence>
<dbReference type="Pfam" id="PF25010">
    <property type="entry name" value="ARM_UBP24_USP9X-Y"/>
    <property type="match status" value="1"/>
</dbReference>
<feature type="non-terminal residue" evidence="5">
    <location>
        <position position="1"/>
    </location>
</feature>
<evidence type="ECO:0000259" key="4">
    <source>
        <dbReference type="Pfam" id="PF25010"/>
    </source>
</evidence>
<comment type="caution">
    <text evidence="5">The sequence shown here is derived from an EMBL/GenBank/DDBJ whole genome shotgun (WGS) entry which is preliminary data.</text>
</comment>
<keyword evidence="2" id="KW-0833">Ubl conjugation pathway</keyword>
<feature type="domain" description="UBP34/UBP24/USP9X/USP9Y-like ARM repeat region" evidence="4">
    <location>
        <begin position="7"/>
        <end position="223"/>
    </location>
</feature>
<dbReference type="InterPro" id="IPR056850">
    <property type="entry name" value="ARM_UBP34_24_USP9X_Y"/>
</dbReference>
<keyword evidence="3" id="KW-0378">Hydrolase</keyword>
<name>A0A8S3IFL2_9BILA</name>
<accession>A0A8S3IFL2</accession>